<gene>
    <name evidence="1" type="ORF">K7432_018355</name>
</gene>
<reference evidence="1 2" key="1">
    <citation type="submission" date="2023-04" db="EMBL/GenBank/DDBJ databases">
        <title>Genome of Basidiobolus ranarum AG-B5.</title>
        <authorList>
            <person name="Stajich J.E."/>
            <person name="Carter-House D."/>
            <person name="Gryganskyi A."/>
        </authorList>
    </citation>
    <scope>NUCLEOTIDE SEQUENCE [LARGE SCALE GENOMIC DNA]</scope>
    <source>
        <strain evidence="1 2">AG-B5</strain>
    </source>
</reference>
<keyword evidence="2" id="KW-1185">Reference proteome</keyword>
<accession>A0ABR2WCA7</accession>
<proteinExistence type="predicted"/>
<evidence type="ECO:0000313" key="1">
    <source>
        <dbReference type="EMBL" id="KAK9739884.1"/>
    </source>
</evidence>
<organism evidence="1 2">
    <name type="scientific">Basidiobolus ranarum</name>
    <dbReference type="NCBI Taxonomy" id="34480"/>
    <lineage>
        <taxon>Eukaryota</taxon>
        <taxon>Fungi</taxon>
        <taxon>Fungi incertae sedis</taxon>
        <taxon>Zoopagomycota</taxon>
        <taxon>Entomophthoromycotina</taxon>
        <taxon>Basidiobolomycetes</taxon>
        <taxon>Basidiobolales</taxon>
        <taxon>Basidiobolaceae</taxon>
        <taxon>Basidiobolus</taxon>
    </lineage>
</organism>
<sequence>MATLSITPESIHDDFVKCISAIYSVLELLVTLFMPSQMQSVEIIVEIFCEPVGSGLEN</sequence>
<evidence type="ECO:0000313" key="2">
    <source>
        <dbReference type="Proteomes" id="UP001479436"/>
    </source>
</evidence>
<name>A0ABR2WCA7_9FUNG</name>
<dbReference type="EMBL" id="JASJQH010005778">
    <property type="protein sequence ID" value="KAK9739884.1"/>
    <property type="molecule type" value="Genomic_DNA"/>
</dbReference>
<dbReference type="Proteomes" id="UP001479436">
    <property type="component" value="Unassembled WGS sequence"/>
</dbReference>
<protein>
    <submittedName>
        <fullName evidence="1">Uncharacterized protein</fullName>
    </submittedName>
</protein>
<comment type="caution">
    <text evidence="1">The sequence shown here is derived from an EMBL/GenBank/DDBJ whole genome shotgun (WGS) entry which is preliminary data.</text>
</comment>